<dbReference type="Pfam" id="PF01008">
    <property type="entry name" value="IF-2B"/>
    <property type="match status" value="1"/>
</dbReference>
<dbReference type="Gene3D" id="1.20.120.420">
    <property type="entry name" value="translation initiation factor eif-2b, domain 1"/>
    <property type="match status" value="1"/>
</dbReference>
<dbReference type="GO" id="GO:0046523">
    <property type="term" value="F:S-methyl-5-thioribose-1-phosphate isomerase activity"/>
    <property type="evidence" value="ECO:0007669"/>
    <property type="project" value="UniProtKB-UniRule"/>
</dbReference>
<feature type="binding site" evidence="2">
    <location>
        <begin position="49"/>
        <end position="51"/>
    </location>
    <ligand>
        <name>substrate</name>
    </ligand>
</feature>
<dbReference type="GO" id="GO:0019509">
    <property type="term" value="P:L-methionine salvage from methylthioadenosine"/>
    <property type="evidence" value="ECO:0007669"/>
    <property type="project" value="UniProtKB-UniRule"/>
</dbReference>
<comment type="caution">
    <text evidence="3">The sequence shown here is derived from an EMBL/GenBank/DDBJ whole genome shotgun (WGS) entry which is preliminary data.</text>
</comment>
<dbReference type="InterPro" id="IPR027363">
    <property type="entry name" value="M1Pi_N"/>
</dbReference>
<sequence>MVNTIEWIERDSSPVVRILDQTILPHRIAYIDCDHYTKVVQCIKQLSIRGAPAIGIAAAMGIALAGYSVDAGVGEGFVLGLRPVMDDFISSRPTAVNIRWAVERLSGVLSAQKGASVQTLRDSLVNEARGMLTEDIEINKAIGRWGAQFIKDGARVLTHCNAGSLATGGYGTATAPIRIAIEQGKRVSVIADETRPVLQGARLTSWELLQDGIDVTLITDNMAGALMKRGEIDLCIVGTDRTVRNGDVANKIGTYSVAVLAREHNIPFYVAAPLSSIDFTMSHGDLIPIEERDGSEVTDVFGTCRIAPEGVKVRNIAFDVTPARLVTLIFTEKGAFRPQDIHLLEDPTRDIEKLRVSA</sequence>
<dbReference type="Proteomes" id="UP000033423">
    <property type="component" value="Unassembled WGS sequence"/>
</dbReference>
<dbReference type="HAMAP" id="MF_01678">
    <property type="entry name" value="Salvage_MtnA"/>
    <property type="match status" value="1"/>
</dbReference>
<protein>
    <recommendedName>
        <fullName evidence="2">Methylthioribose-1-phosphate isomerase</fullName>
        <shortName evidence="2">M1Pi</shortName>
        <shortName evidence="2">MTR-1-P isomerase</shortName>
        <ecNumber evidence="2">5.3.1.23</ecNumber>
    </recommendedName>
    <alternativeName>
        <fullName evidence="2">S-methyl-5-thioribose-1-phosphate isomerase</fullName>
    </alternativeName>
</protein>
<keyword evidence="2" id="KW-0486">Methionine biosynthesis</keyword>
<dbReference type="UniPathway" id="UPA00904">
    <property type="reaction ID" value="UER00874"/>
</dbReference>
<dbReference type="InterPro" id="IPR011559">
    <property type="entry name" value="Initiation_fac_2B_a/b/d"/>
</dbReference>
<dbReference type="NCBIfam" id="NF004326">
    <property type="entry name" value="PRK05720.1"/>
    <property type="match status" value="1"/>
</dbReference>
<dbReference type="Gene3D" id="3.40.50.10470">
    <property type="entry name" value="Translation initiation factor eif-2b, domain 2"/>
    <property type="match status" value="1"/>
</dbReference>
<comment type="similarity">
    <text evidence="2">Belongs to the EIF-2B alpha/beta/delta subunits family. MtnA subfamily.</text>
</comment>
<organism evidence="3 4">
    <name type="scientific">Candidatus Magnetobacterium bavaricum</name>
    <dbReference type="NCBI Taxonomy" id="29290"/>
    <lineage>
        <taxon>Bacteria</taxon>
        <taxon>Pseudomonadati</taxon>
        <taxon>Nitrospirota</taxon>
        <taxon>Thermodesulfovibrionia</taxon>
        <taxon>Thermodesulfovibrionales</taxon>
        <taxon>Candidatus Magnetobacteriaceae</taxon>
        <taxon>Candidatus Magnetobacterium</taxon>
    </lineage>
</organism>
<feature type="binding site" evidence="2">
    <location>
        <position position="199"/>
    </location>
    <ligand>
        <name>substrate</name>
    </ligand>
</feature>
<evidence type="ECO:0000313" key="3">
    <source>
        <dbReference type="EMBL" id="KJU86760.1"/>
    </source>
</evidence>
<comment type="pathway">
    <text evidence="2">Amino-acid biosynthesis; L-methionine biosynthesis via salvage pathway; L-methionine from S-methyl-5-thio-alpha-D-ribose 1-phosphate: step 1/6.</text>
</comment>
<comment type="function">
    <text evidence="2">Catalyzes the interconversion of methylthioribose-1-phosphate (MTR-1-P) into methylthioribulose-1-phosphate (MTRu-1-P).</text>
</comment>
<dbReference type="InterPro" id="IPR000649">
    <property type="entry name" value="IF-2B-related"/>
</dbReference>
<dbReference type="PANTHER" id="PTHR43475:SF1">
    <property type="entry name" value="METHYLTHIORIBOSE-1-PHOSPHATE ISOMERASE"/>
    <property type="match status" value="1"/>
</dbReference>
<evidence type="ECO:0000313" key="4">
    <source>
        <dbReference type="Proteomes" id="UP000033423"/>
    </source>
</evidence>
<dbReference type="AlphaFoldDB" id="A0A0F3GY25"/>
<accession>A0A0F3GY25</accession>
<dbReference type="FunFam" id="3.40.50.10470:FF:000006">
    <property type="entry name" value="Methylthioribose-1-phosphate isomerase"/>
    <property type="match status" value="1"/>
</dbReference>
<reference evidence="3 4" key="1">
    <citation type="submission" date="2015-02" db="EMBL/GenBank/DDBJ databases">
        <title>Single-cell genomics of uncultivated deep-branching MTB reveals a conserved set of magnetosome genes.</title>
        <authorList>
            <person name="Kolinko S."/>
            <person name="Richter M."/>
            <person name="Glockner F.O."/>
            <person name="Brachmann A."/>
            <person name="Schuler D."/>
        </authorList>
    </citation>
    <scope>NUCLEOTIDE SEQUENCE [LARGE SCALE GENOMIC DNA]</scope>
    <source>
        <strain evidence="3">TM-1</strain>
    </source>
</reference>
<name>A0A0F3GY25_9BACT</name>
<feature type="active site" description="Proton donor" evidence="2">
    <location>
        <position position="240"/>
    </location>
</feature>
<dbReference type="InterPro" id="IPR037171">
    <property type="entry name" value="NagB/RpiA_transferase-like"/>
</dbReference>
<keyword evidence="3" id="KW-0396">Initiation factor</keyword>
<dbReference type="PATRIC" id="fig|29290.4.peg.1380"/>
<dbReference type="NCBIfam" id="TIGR00512">
    <property type="entry name" value="salvage_mtnA"/>
    <property type="match status" value="1"/>
</dbReference>
<dbReference type="PANTHER" id="PTHR43475">
    <property type="entry name" value="METHYLTHIORIBOSE-1-PHOSPHATE ISOMERASE"/>
    <property type="match status" value="1"/>
</dbReference>
<keyword evidence="4" id="KW-1185">Reference proteome</keyword>
<keyword evidence="3" id="KW-0648">Protein biosynthesis</keyword>
<dbReference type="GO" id="GO:0003743">
    <property type="term" value="F:translation initiation factor activity"/>
    <property type="evidence" value="ECO:0007669"/>
    <property type="project" value="UniProtKB-KW"/>
</dbReference>
<dbReference type="FunFam" id="1.20.120.420:FF:000003">
    <property type="entry name" value="Methylthioribose-1-phosphate isomerase"/>
    <property type="match status" value="1"/>
</dbReference>
<dbReference type="InterPro" id="IPR042529">
    <property type="entry name" value="IF_2B-like_C"/>
</dbReference>
<feature type="binding site" evidence="2">
    <location>
        <begin position="250"/>
        <end position="251"/>
    </location>
    <ligand>
        <name>substrate</name>
    </ligand>
</feature>
<dbReference type="EC" id="5.3.1.23" evidence="2"/>
<comment type="catalytic activity">
    <reaction evidence="2">
        <text>5-(methylsulfanyl)-alpha-D-ribose 1-phosphate = 5-(methylsulfanyl)-D-ribulose 1-phosphate</text>
        <dbReference type="Rhea" id="RHEA:19989"/>
        <dbReference type="ChEBI" id="CHEBI:58533"/>
        <dbReference type="ChEBI" id="CHEBI:58548"/>
        <dbReference type="EC" id="5.3.1.23"/>
    </reaction>
</comment>
<evidence type="ECO:0000256" key="2">
    <source>
        <dbReference type="HAMAP-Rule" id="MF_01678"/>
    </source>
</evidence>
<feature type="site" description="Transition state stabilizer" evidence="2">
    <location>
        <position position="160"/>
    </location>
</feature>
<proteinExistence type="inferred from homology"/>
<gene>
    <name evidence="2" type="primary">mtnA</name>
    <name evidence="3" type="ORF">MBAV_001044</name>
</gene>
<dbReference type="EMBL" id="LACI01000465">
    <property type="protein sequence ID" value="KJU86760.1"/>
    <property type="molecule type" value="Genomic_DNA"/>
</dbReference>
<keyword evidence="2" id="KW-0028">Amino-acid biosynthesis</keyword>
<dbReference type="NCBIfam" id="TIGR00524">
    <property type="entry name" value="eIF-2B_rel"/>
    <property type="match status" value="1"/>
</dbReference>
<keyword evidence="1 2" id="KW-0413">Isomerase</keyword>
<dbReference type="InterPro" id="IPR005251">
    <property type="entry name" value="IF-M1Pi"/>
</dbReference>
<dbReference type="SUPFAM" id="SSF100950">
    <property type="entry name" value="NagB/RpiA/CoA transferase-like"/>
    <property type="match status" value="1"/>
</dbReference>
<feature type="binding site" evidence="2">
    <location>
        <position position="92"/>
    </location>
    <ligand>
        <name>substrate</name>
    </ligand>
</feature>
<evidence type="ECO:0000256" key="1">
    <source>
        <dbReference type="ARBA" id="ARBA00023235"/>
    </source>
</evidence>